<evidence type="ECO:0000313" key="6">
    <source>
        <dbReference type="EMBL" id="HJG89753.1"/>
    </source>
</evidence>
<reference evidence="6" key="1">
    <citation type="journal article" date="2021" name="PeerJ">
        <title>Extensive microbial diversity within the chicken gut microbiome revealed by metagenomics and culture.</title>
        <authorList>
            <person name="Gilroy R."/>
            <person name="Ravi A."/>
            <person name="Getino M."/>
            <person name="Pursley I."/>
            <person name="Horton D.L."/>
            <person name="Alikhan N.F."/>
            <person name="Baker D."/>
            <person name="Gharbi K."/>
            <person name="Hall N."/>
            <person name="Watson M."/>
            <person name="Adriaenssens E.M."/>
            <person name="Foster-Nyarko E."/>
            <person name="Jarju S."/>
            <person name="Secka A."/>
            <person name="Antonio M."/>
            <person name="Oren A."/>
            <person name="Chaudhuri R.R."/>
            <person name="La Ragione R."/>
            <person name="Hildebrand F."/>
            <person name="Pallen M.J."/>
        </authorList>
    </citation>
    <scope>NUCLEOTIDE SEQUENCE</scope>
    <source>
        <strain evidence="6">CHK121-7720</strain>
    </source>
</reference>
<keyword evidence="5" id="KW-1133">Transmembrane helix</keyword>
<evidence type="ECO:0000256" key="4">
    <source>
        <dbReference type="ARBA" id="ARBA00023186"/>
    </source>
</evidence>
<dbReference type="PANTHER" id="PTHR47529:SF1">
    <property type="entry name" value="PERIPLASMIC CHAPERONE PPID"/>
    <property type="match status" value="1"/>
</dbReference>
<accession>A0A921SVJ7</accession>
<gene>
    <name evidence="6" type="ORF">K8U91_09850</name>
</gene>
<dbReference type="Pfam" id="PF13623">
    <property type="entry name" value="SurA_N_2"/>
    <property type="match status" value="1"/>
</dbReference>
<name>A0A921SVJ7_9BACT</name>
<dbReference type="InterPro" id="IPR052029">
    <property type="entry name" value="PpiD_chaperone"/>
</dbReference>
<evidence type="ECO:0000313" key="7">
    <source>
        <dbReference type="Proteomes" id="UP000757103"/>
    </source>
</evidence>
<keyword evidence="5" id="KW-0812">Transmembrane</keyword>
<keyword evidence="3 5" id="KW-0472">Membrane</keyword>
<evidence type="ECO:0000256" key="3">
    <source>
        <dbReference type="ARBA" id="ARBA00023136"/>
    </source>
</evidence>
<evidence type="ECO:0000256" key="5">
    <source>
        <dbReference type="SAM" id="Phobius"/>
    </source>
</evidence>
<dbReference type="PANTHER" id="PTHR47529">
    <property type="entry name" value="PEPTIDYL-PROLYL CIS-TRANS ISOMERASE D"/>
    <property type="match status" value="1"/>
</dbReference>
<feature type="transmembrane region" description="Helical" evidence="5">
    <location>
        <begin position="12"/>
        <end position="31"/>
    </location>
</feature>
<keyword evidence="4" id="KW-0143">Chaperone</keyword>
<protein>
    <submittedName>
        <fullName evidence="6">SurA N-terminal domain-containing protein</fullName>
    </submittedName>
</protein>
<organism evidence="6 7">
    <name type="scientific">Barnesiella viscericola</name>
    <dbReference type="NCBI Taxonomy" id="397865"/>
    <lineage>
        <taxon>Bacteria</taxon>
        <taxon>Pseudomonadati</taxon>
        <taxon>Bacteroidota</taxon>
        <taxon>Bacteroidia</taxon>
        <taxon>Bacteroidales</taxon>
        <taxon>Barnesiellaceae</taxon>
        <taxon>Barnesiella</taxon>
    </lineage>
</organism>
<dbReference type="EMBL" id="DYUD01000026">
    <property type="protein sequence ID" value="HJG89753.1"/>
    <property type="molecule type" value="Genomic_DNA"/>
</dbReference>
<dbReference type="SUPFAM" id="SSF109998">
    <property type="entry name" value="Triger factor/SurA peptide-binding domain-like"/>
    <property type="match status" value="1"/>
</dbReference>
<dbReference type="Proteomes" id="UP000757103">
    <property type="component" value="Unassembled WGS sequence"/>
</dbReference>
<dbReference type="RefSeq" id="WP_273306815.1">
    <property type="nucleotide sequence ID" value="NZ_DYUD01000026.1"/>
</dbReference>
<sequence>MATLNKIRSKAGMLVVIIGVALLAFIVGDFLNSGHTFYAMNQSKVAVVNGTNIGVEEFQERVKVRTDELQQMYAQRGMSLPEGYASRINQEVYDQMVNEILLNEELDELGIVVSKEELADLLTGDNISPQVRQYFTNPQTGEFDRQGLLNFMQVILDPEAHGYNTPELLAQIEPQRQMWLRLEKQVKEDRAIQKFANLLNRALTPNKLDLENSFEEGKTSANIAYALQPYTSIADSTIAISDSELKAEYNRVKDFYKMPEHRSIKYIALNIVPSEADYAKAKEKVEMNKSIFATTDDVAAFVANNSDEAYDDCFVAVSSMPEKMKKFAETAAVNESSPLEFENDTYTMYRLMDTKVAPDSIKVRLLSFQPRSTQIDSVLNVLNNGGSFAELSPKFNGNDEVWLTENMAPTVGRPFINKVFSEGGNGYFKAESLGGEHIVQILSRTAPVKKAKVAAYVVAVNPSTETHTALYNQLSSYSAANNTAEKFSAAAKDAGYTVNSYDCSAEDYSLPGVNDARQAIRWAFNADKGEVSEIFTLDNSFVVAALDNIVKEGYAPLDQVKDMLSVQVRNDKKAEKIIADLKAKNINTLAGYAEAMKAQVDSAKFISFSTPSIAGVGYEPVLSALAPTAENGKLVGPVKGVRGVYVFTVTDKTVSQQPFDAQTEARKIQQNYNYLINSRLMEVLRDKADIKNTMIRFF</sequence>
<dbReference type="GO" id="GO:0005886">
    <property type="term" value="C:plasma membrane"/>
    <property type="evidence" value="ECO:0007669"/>
    <property type="project" value="UniProtKB-SubCell"/>
</dbReference>
<evidence type="ECO:0000256" key="1">
    <source>
        <dbReference type="ARBA" id="ARBA00004236"/>
    </source>
</evidence>
<comment type="subcellular location">
    <subcellularLocation>
        <location evidence="1">Cell membrane</location>
    </subcellularLocation>
</comment>
<evidence type="ECO:0000256" key="2">
    <source>
        <dbReference type="ARBA" id="ARBA00022475"/>
    </source>
</evidence>
<reference evidence="6" key="2">
    <citation type="submission" date="2021-09" db="EMBL/GenBank/DDBJ databases">
        <authorList>
            <person name="Gilroy R."/>
        </authorList>
    </citation>
    <scope>NUCLEOTIDE SEQUENCE</scope>
    <source>
        <strain evidence="6">CHK121-7720</strain>
    </source>
</reference>
<comment type="caution">
    <text evidence="6">The sequence shown here is derived from an EMBL/GenBank/DDBJ whole genome shotgun (WGS) entry which is preliminary data.</text>
</comment>
<proteinExistence type="predicted"/>
<keyword evidence="2" id="KW-1003">Cell membrane</keyword>
<dbReference type="InterPro" id="IPR027304">
    <property type="entry name" value="Trigger_fact/SurA_dom_sf"/>
</dbReference>
<dbReference type="AlphaFoldDB" id="A0A921SVJ7"/>
<dbReference type="Gene3D" id="1.10.4030.10">
    <property type="entry name" value="Porin chaperone SurA, peptide-binding domain"/>
    <property type="match status" value="1"/>
</dbReference>